<dbReference type="InterPro" id="IPR036388">
    <property type="entry name" value="WH-like_DNA-bd_sf"/>
</dbReference>
<evidence type="ECO:0000256" key="1">
    <source>
        <dbReference type="ARBA" id="ARBA00004123"/>
    </source>
</evidence>
<dbReference type="InterPro" id="IPR009057">
    <property type="entry name" value="Homeodomain-like_sf"/>
</dbReference>
<name>A0AAE1FCK5_PETCI</name>
<organism evidence="2 3">
    <name type="scientific">Petrolisthes cinctipes</name>
    <name type="common">Flat porcelain crab</name>
    <dbReference type="NCBI Taxonomy" id="88211"/>
    <lineage>
        <taxon>Eukaryota</taxon>
        <taxon>Metazoa</taxon>
        <taxon>Ecdysozoa</taxon>
        <taxon>Arthropoda</taxon>
        <taxon>Crustacea</taxon>
        <taxon>Multicrustacea</taxon>
        <taxon>Malacostraca</taxon>
        <taxon>Eumalacostraca</taxon>
        <taxon>Eucarida</taxon>
        <taxon>Decapoda</taxon>
        <taxon>Pleocyemata</taxon>
        <taxon>Anomura</taxon>
        <taxon>Galatheoidea</taxon>
        <taxon>Porcellanidae</taxon>
        <taxon>Petrolisthes</taxon>
    </lineage>
</organism>
<keyword evidence="3" id="KW-1185">Reference proteome</keyword>
<dbReference type="Proteomes" id="UP001286313">
    <property type="component" value="Unassembled WGS sequence"/>
</dbReference>
<dbReference type="Pfam" id="PF13384">
    <property type="entry name" value="HTH_23"/>
    <property type="match status" value="1"/>
</dbReference>
<protein>
    <submittedName>
        <fullName evidence="2">Uncharacterized protein</fullName>
    </submittedName>
</protein>
<evidence type="ECO:0000313" key="3">
    <source>
        <dbReference type="Proteomes" id="UP001286313"/>
    </source>
</evidence>
<dbReference type="SUPFAM" id="SSF46689">
    <property type="entry name" value="Homeodomain-like"/>
    <property type="match status" value="1"/>
</dbReference>
<accession>A0AAE1FCK5</accession>
<dbReference type="GO" id="GO:0005634">
    <property type="term" value="C:nucleus"/>
    <property type="evidence" value="ECO:0007669"/>
    <property type="project" value="UniProtKB-SubCell"/>
</dbReference>
<gene>
    <name evidence="2" type="ORF">Pcinc_023916</name>
</gene>
<dbReference type="AlphaFoldDB" id="A0AAE1FCK5"/>
<evidence type="ECO:0000313" key="2">
    <source>
        <dbReference type="EMBL" id="KAK3870890.1"/>
    </source>
</evidence>
<dbReference type="EMBL" id="JAWQEG010002593">
    <property type="protein sequence ID" value="KAK3870890.1"/>
    <property type="molecule type" value="Genomic_DNA"/>
</dbReference>
<sequence>MEWRISKNSPAVLLERAKLVRLWLAGASARSISQQIGVSLSVVYRWIHRWQEQGSIKTRPYNRRLRKVRWTKTHGLTTANIVHPSSAPANLPLLSQQIPLPSTSLMTLKSSVNRQPETPTKYNSPLQHDHYLKMMQQWLLQPAWFTSHPFHLAHSRRTCYNWWMNSATPS</sequence>
<dbReference type="Gene3D" id="1.10.10.10">
    <property type="entry name" value="Winged helix-like DNA-binding domain superfamily/Winged helix DNA-binding domain"/>
    <property type="match status" value="1"/>
</dbReference>
<proteinExistence type="predicted"/>
<reference evidence="2" key="1">
    <citation type="submission" date="2023-10" db="EMBL/GenBank/DDBJ databases">
        <title>Genome assemblies of two species of porcelain crab, Petrolisthes cinctipes and Petrolisthes manimaculis (Anomura: Porcellanidae).</title>
        <authorList>
            <person name="Angst P."/>
        </authorList>
    </citation>
    <scope>NUCLEOTIDE SEQUENCE</scope>
    <source>
        <strain evidence="2">PB745_01</strain>
        <tissue evidence="2">Gill</tissue>
    </source>
</reference>
<comment type="caution">
    <text evidence="2">The sequence shown here is derived from an EMBL/GenBank/DDBJ whole genome shotgun (WGS) entry which is preliminary data.</text>
</comment>
<comment type="subcellular location">
    <subcellularLocation>
        <location evidence="1">Nucleus</location>
    </subcellularLocation>
</comment>